<accession>A0A8S3HDN2</accession>
<dbReference type="GO" id="GO:0031491">
    <property type="term" value="F:nucleosome binding"/>
    <property type="evidence" value="ECO:0007669"/>
    <property type="project" value="TreeGrafter"/>
</dbReference>
<dbReference type="InterPro" id="IPR033053">
    <property type="entry name" value="Hir3/CABIN1"/>
</dbReference>
<dbReference type="Proteomes" id="UP000681720">
    <property type="component" value="Unassembled WGS sequence"/>
</dbReference>
<dbReference type="AlphaFoldDB" id="A0A8S3HDN2"/>
<protein>
    <submittedName>
        <fullName evidence="4">Uncharacterized protein</fullName>
    </submittedName>
</protein>
<comment type="subcellular location">
    <subcellularLocation>
        <location evidence="1">Nucleus</location>
    </subcellularLocation>
</comment>
<comment type="caution">
    <text evidence="4">The sequence shown here is derived from an EMBL/GenBank/DDBJ whole genome shotgun (WGS) entry which is preliminary data.</text>
</comment>
<evidence type="ECO:0000313" key="3">
    <source>
        <dbReference type="EMBL" id="CAF5074631.1"/>
    </source>
</evidence>
<dbReference type="PANTHER" id="PTHR15502:SF7">
    <property type="entry name" value="CALCINEURIN-BINDING PROTEIN CABIN-1"/>
    <property type="match status" value="1"/>
</dbReference>
<evidence type="ECO:0000313" key="5">
    <source>
        <dbReference type="Proteomes" id="UP000681720"/>
    </source>
</evidence>
<reference evidence="4" key="1">
    <citation type="submission" date="2021-02" db="EMBL/GenBank/DDBJ databases">
        <authorList>
            <person name="Nowell W R."/>
        </authorList>
    </citation>
    <scope>NUCLEOTIDE SEQUENCE</scope>
</reference>
<dbReference type="PANTHER" id="PTHR15502">
    <property type="entry name" value="CALCINEURIN-BINDING PROTEIN CABIN 1-RELATED"/>
    <property type="match status" value="1"/>
</dbReference>
<dbReference type="GO" id="GO:0006325">
    <property type="term" value="P:chromatin organization"/>
    <property type="evidence" value="ECO:0007669"/>
    <property type="project" value="InterPro"/>
</dbReference>
<gene>
    <name evidence="3" type="ORF">BYL167_LOCUS61078</name>
    <name evidence="4" type="ORF">GIL414_LOCUS69292</name>
</gene>
<feature type="non-terminal residue" evidence="4">
    <location>
        <position position="1"/>
    </location>
</feature>
<evidence type="ECO:0000313" key="4">
    <source>
        <dbReference type="EMBL" id="CAF5180960.1"/>
    </source>
</evidence>
<sequence length="250" mass="29483">LDLLHENKALYPRKLGHHTSTSNSKGTLLGCHAVEMFYRIHASTLKYLNRHSKESADLTIDKLNEFYEFLTEMQNKPFATSYYEKSTIPGDAHSSQLISEIYFSQKTNLITDPWLTVYNKCVWLCIEGLYICIARYNRHYRALYRLAHFFHSNEHYRNDRLSLEFLLGGGVLELKNYPKIIGLYQERSKHNLFNGIWRIQPLDADRTGSFNASMYKSTRLFVELLLQFDEHLFVLWEVFRQLLDKPDADK</sequence>
<organism evidence="4 5">
    <name type="scientific">Rotaria magnacalcarata</name>
    <dbReference type="NCBI Taxonomy" id="392030"/>
    <lineage>
        <taxon>Eukaryota</taxon>
        <taxon>Metazoa</taxon>
        <taxon>Spiralia</taxon>
        <taxon>Gnathifera</taxon>
        <taxon>Rotifera</taxon>
        <taxon>Eurotatoria</taxon>
        <taxon>Bdelloidea</taxon>
        <taxon>Philodinida</taxon>
        <taxon>Philodinidae</taxon>
        <taxon>Rotaria</taxon>
    </lineage>
</organism>
<dbReference type="Proteomes" id="UP000681967">
    <property type="component" value="Unassembled WGS sequence"/>
</dbReference>
<proteinExistence type="predicted"/>
<evidence type="ECO:0000256" key="2">
    <source>
        <dbReference type="ARBA" id="ARBA00023242"/>
    </source>
</evidence>
<evidence type="ECO:0000256" key="1">
    <source>
        <dbReference type="ARBA" id="ARBA00004123"/>
    </source>
</evidence>
<dbReference type="EMBL" id="CAJOBJ010329811">
    <property type="protein sequence ID" value="CAF5180960.1"/>
    <property type="molecule type" value="Genomic_DNA"/>
</dbReference>
<name>A0A8S3HDN2_9BILA</name>
<dbReference type="EMBL" id="CAJOBH010231839">
    <property type="protein sequence ID" value="CAF5074631.1"/>
    <property type="molecule type" value="Genomic_DNA"/>
</dbReference>
<keyword evidence="2" id="KW-0539">Nucleus</keyword>
<dbReference type="GO" id="GO:0005634">
    <property type="term" value="C:nucleus"/>
    <property type="evidence" value="ECO:0007669"/>
    <property type="project" value="UniProtKB-SubCell"/>
</dbReference>